<keyword evidence="9" id="KW-0406">Ion transport</keyword>
<proteinExistence type="inferred from homology"/>
<dbReference type="GO" id="GO:0005886">
    <property type="term" value="C:plasma membrane"/>
    <property type="evidence" value="ECO:0007669"/>
    <property type="project" value="TreeGrafter"/>
</dbReference>
<feature type="transmembrane region" description="Helical" evidence="12">
    <location>
        <begin position="297"/>
        <end position="321"/>
    </location>
</feature>
<keyword evidence="4" id="KW-0050">Antiport</keyword>
<dbReference type="STRING" id="1480615.AWJ14_08215"/>
<dbReference type="SUPFAM" id="SSF51735">
    <property type="entry name" value="NAD(P)-binding Rossmann-fold domains"/>
    <property type="match status" value="1"/>
</dbReference>
<evidence type="ECO:0000256" key="10">
    <source>
        <dbReference type="ARBA" id="ARBA00023136"/>
    </source>
</evidence>
<feature type="compositionally biased region" description="Basic and acidic residues" evidence="11">
    <location>
        <begin position="582"/>
        <end position="595"/>
    </location>
</feature>
<dbReference type="RefSeq" id="WP_066180446.1">
    <property type="nucleotide sequence ID" value="NZ_LQZT01000023.1"/>
</dbReference>
<keyword evidence="10 12" id="KW-0472">Membrane</keyword>
<evidence type="ECO:0000259" key="13">
    <source>
        <dbReference type="PROSITE" id="PS51201"/>
    </source>
</evidence>
<comment type="caution">
    <text evidence="14">The sequence shown here is derived from an EMBL/GenBank/DDBJ whole genome shotgun (WGS) entry which is preliminary data.</text>
</comment>
<dbReference type="InterPro" id="IPR006153">
    <property type="entry name" value="Cation/H_exchanger_TM"/>
</dbReference>
<keyword evidence="6 12" id="KW-0812">Transmembrane</keyword>
<dbReference type="GO" id="GO:0015297">
    <property type="term" value="F:antiporter activity"/>
    <property type="evidence" value="ECO:0007669"/>
    <property type="project" value="UniProtKB-KW"/>
</dbReference>
<feature type="transmembrane region" description="Helical" evidence="12">
    <location>
        <begin position="57"/>
        <end position="76"/>
    </location>
</feature>
<evidence type="ECO:0000256" key="6">
    <source>
        <dbReference type="ARBA" id="ARBA00022692"/>
    </source>
</evidence>
<evidence type="ECO:0000256" key="7">
    <source>
        <dbReference type="ARBA" id="ARBA00022958"/>
    </source>
</evidence>
<dbReference type="InterPro" id="IPR038770">
    <property type="entry name" value="Na+/solute_symporter_sf"/>
</dbReference>
<comment type="subcellular location">
    <subcellularLocation>
        <location evidence="1">Endomembrane system</location>
        <topology evidence="1">Multi-pass membrane protein</topology>
    </subcellularLocation>
</comment>
<feature type="region of interest" description="Disordered" evidence="11">
    <location>
        <begin position="569"/>
        <end position="605"/>
    </location>
</feature>
<comment type="similarity">
    <text evidence="2">Belongs to the monovalent cation:proton antiporter 2 (CPA2) transporter (TC 2.A.37) family.</text>
</comment>
<keyword evidence="5" id="KW-0633">Potassium transport</keyword>
<feature type="transmembrane region" description="Helical" evidence="12">
    <location>
        <begin position="88"/>
        <end position="108"/>
    </location>
</feature>
<evidence type="ECO:0000256" key="11">
    <source>
        <dbReference type="SAM" id="MobiDB-lite"/>
    </source>
</evidence>
<dbReference type="AlphaFoldDB" id="A0A1C1YUP4"/>
<accession>A0A1C1YUP4</accession>
<dbReference type="Proteomes" id="UP000094795">
    <property type="component" value="Unassembled WGS sequence"/>
</dbReference>
<keyword evidence="15" id="KW-1185">Reference proteome</keyword>
<organism evidence="14 15">
    <name type="scientific">Hoeflea olei</name>
    <dbReference type="NCBI Taxonomy" id="1480615"/>
    <lineage>
        <taxon>Bacteria</taxon>
        <taxon>Pseudomonadati</taxon>
        <taxon>Pseudomonadota</taxon>
        <taxon>Alphaproteobacteria</taxon>
        <taxon>Hyphomicrobiales</taxon>
        <taxon>Rhizobiaceae</taxon>
        <taxon>Hoeflea</taxon>
    </lineage>
</organism>
<sequence>MAAAETSLYTEGLVLLCAAVLAAPLFKKIGLGTVLGYLAAGIVIGPVFRFIRDGEEILHFAELGVVLLLFIIGLELKPSRLWQMRRDIFALGVSQVVVTALVIFAAAFQFGGQPWGAAIIIGCGLALSSTAFDIQILEERGDLNTRYGSRSFSILLFQDLAIVPILALVPLVAPVTTGHTGSTFSDFGIGVAAIAALLLAGRYLLNPLFQVIAGTGAKEVMIAAALFVVLTSAMLMQVAGLSMAMGAFIAGVMLAESSYRHELEADIEPFRGILLGLFFIAVGLSIDLKVIAGNILLLAIAVPAVMAMKGLVIYLVCRLFGSSRTDSVRIAGLLAQGGEFGFVIFSAAAAAGVFTPATASLLVAIVIISMALTPLATMLVNAVLRHEKADHMDEDFAGAGSDVLMIGFSRFGQIASQMLLAGGSDVTIIDHSADRIRSASKFGFKIYFGDGTRKDVLVAAGIKHAKIVAVCTQKKEVTDRIIDLIQAEFPNARIFARAYDRTHTLSLRARGVDYEIRETFESGMVFGRKTLEALGIPEDLAMEISHDVRKRDEERLALQAVEGILAGSDKLLTRPATPEPLMKPKRESERLDKPLDPAMPLDDPA</sequence>
<feature type="transmembrane region" description="Helical" evidence="12">
    <location>
        <begin position="187"/>
        <end position="205"/>
    </location>
</feature>
<dbReference type="Pfam" id="PF02254">
    <property type="entry name" value="TrkA_N"/>
    <property type="match status" value="1"/>
</dbReference>
<name>A0A1C1YUP4_9HYPH</name>
<dbReference type="GO" id="GO:0006813">
    <property type="term" value="P:potassium ion transport"/>
    <property type="evidence" value="ECO:0007669"/>
    <property type="project" value="UniProtKB-KW"/>
</dbReference>
<feature type="transmembrane region" description="Helical" evidence="12">
    <location>
        <begin position="33"/>
        <end position="51"/>
    </location>
</feature>
<evidence type="ECO:0000313" key="15">
    <source>
        <dbReference type="Proteomes" id="UP000094795"/>
    </source>
</evidence>
<keyword evidence="7" id="KW-0630">Potassium</keyword>
<dbReference type="FunFam" id="3.40.50.720:FF:000036">
    <property type="entry name" value="Glutathione-regulated potassium-efflux system protein KefB"/>
    <property type="match status" value="1"/>
</dbReference>
<dbReference type="InterPro" id="IPR003148">
    <property type="entry name" value="RCK_N"/>
</dbReference>
<dbReference type="InterPro" id="IPR004771">
    <property type="entry name" value="K/H_exchanger"/>
</dbReference>
<feature type="transmembrane region" description="Helical" evidence="12">
    <location>
        <begin position="114"/>
        <end position="134"/>
    </location>
</feature>
<dbReference type="InterPro" id="IPR036291">
    <property type="entry name" value="NAD(P)-bd_dom_sf"/>
</dbReference>
<dbReference type="Pfam" id="PF00999">
    <property type="entry name" value="Na_H_Exchanger"/>
    <property type="match status" value="1"/>
</dbReference>
<feature type="transmembrane region" description="Helical" evidence="12">
    <location>
        <begin position="361"/>
        <end position="384"/>
    </location>
</feature>
<dbReference type="Gene3D" id="1.20.1530.20">
    <property type="match status" value="1"/>
</dbReference>
<evidence type="ECO:0000313" key="14">
    <source>
        <dbReference type="EMBL" id="OCW57116.1"/>
    </source>
</evidence>
<evidence type="ECO:0000256" key="4">
    <source>
        <dbReference type="ARBA" id="ARBA00022449"/>
    </source>
</evidence>
<dbReference type="GO" id="GO:1902600">
    <property type="term" value="P:proton transmembrane transport"/>
    <property type="evidence" value="ECO:0007669"/>
    <property type="project" value="InterPro"/>
</dbReference>
<evidence type="ECO:0000256" key="2">
    <source>
        <dbReference type="ARBA" id="ARBA00005551"/>
    </source>
</evidence>
<evidence type="ECO:0000256" key="5">
    <source>
        <dbReference type="ARBA" id="ARBA00022538"/>
    </source>
</evidence>
<feature type="transmembrane region" description="Helical" evidence="12">
    <location>
        <begin position="333"/>
        <end position="355"/>
    </location>
</feature>
<evidence type="ECO:0000256" key="8">
    <source>
        <dbReference type="ARBA" id="ARBA00022989"/>
    </source>
</evidence>
<evidence type="ECO:0000256" key="9">
    <source>
        <dbReference type="ARBA" id="ARBA00023065"/>
    </source>
</evidence>
<evidence type="ECO:0000256" key="3">
    <source>
        <dbReference type="ARBA" id="ARBA00022448"/>
    </source>
</evidence>
<feature type="compositionally biased region" description="Low complexity" evidence="11">
    <location>
        <begin position="596"/>
        <end position="605"/>
    </location>
</feature>
<dbReference type="Gene3D" id="3.40.50.720">
    <property type="entry name" value="NAD(P)-binding Rossmann-like Domain"/>
    <property type="match status" value="1"/>
</dbReference>
<gene>
    <name evidence="14" type="ORF">AWJ14_08215</name>
</gene>
<dbReference type="PANTHER" id="PTHR46157">
    <property type="entry name" value="K(+) EFFLUX ANTIPORTER 3, CHLOROPLASTIC"/>
    <property type="match status" value="1"/>
</dbReference>
<protein>
    <submittedName>
        <fullName evidence="14">Potassium transporter TrkA</fullName>
    </submittedName>
</protein>
<feature type="transmembrane region" description="Helical" evidence="12">
    <location>
        <begin position="154"/>
        <end position="175"/>
    </location>
</feature>
<reference evidence="14 15" key="1">
    <citation type="submission" date="2015-12" db="EMBL/GenBank/DDBJ databases">
        <authorList>
            <person name="Shamseldin A."/>
            <person name="Moawad H."/>
            <person name="Abd El-Rahim W.M."/>
            <person name="Sadowsky M.J."/>
        </authorList>
    </citation>
    <scope>NUCLEOTIDE SEQUENCE [LARGE SCALE GENOMIC DNA]</scope>
    <source>
        <strain evidence="14 15">JC234</strain>
    </source>
</reference>
<keyword evidence="8 12" id="KW-1133">Transmembrane helix</keyword>
<dbReference type="PANTHER" id="PTHR46157:SF8">
    <property type="entry name" value="GLUTATHIONE-REGULATED POTASSIUM-EFFLUX SYSTEM PROTEIN"/>
    <property type="match status" value="1"/>
</dbReference>
<dbReference type="GO" id="GO:0008324">
    <property type="term" value="F:monoatomic cation transmembrane transporter activity"/>
    <property type="evidence" value="ECO:0007669"/>
    <property type="project" value="InterPro"/>
</dbReference>
<evidence type="ECO:0000256" key="12">
    <source>
        <dbReference type="SAM" id="Phobius"/>
    </source>
</evidence>
<dbReference type="PROSITE" id="PS51201">
    <property type="entry name" value="RCK_N"/>
    <property type="match status" value="1"/>
</dbReference>
<dbReference type="GO" id="GO:0012505">
    <property type="term" value="C:endomembrane system"/>
    <property type="evidence" value="ECO:0007669"/>
    <property type="project" value="UniProtKB-SubCell"/>
</dbReference>
<keyword evidence="3" id="KW-0813">Transport</keyword>
<dbReference type="NCBIfam" id="TIGR00932">
    <property type="entry name" value="2a37"/>
    <property type="match status" value="1"/>
</dbReference>
<feature type="domain" description="RCK N-terminal" evidence="13">
    <location>
        <begin position="400"/>
        <end position="516"/>
    </location>
</feature>
<dbReference type="OrthoDB" id="9781411at2"/>
<dbReference type="EMBL" id="LQZT01000023">
    <property type="protein sequence ID" value="OCW57116.1"/>
    <property type="molecule type" value="Genomic_DNA"/>
</dbReference>
<evidence type="ECO:0000256" key="1">
    <source>
        <dbReference type="ARBA" id="ARBA00004127"/>
    </source>
</evidence>
<feature type="transmembrane region" description="Helical" evidence="12">
    <location>
        <begin position="271"/>
        <end position="291"/>
    </location>
</feature>